<feature type="domain" description="Aldehyde oxidase/xanthine dehydrogenase a/b hammerhead" evidence="2">
    <location>
        <begin position="23"/>
        <end position="129"/>
    </location>
</feature>
<dbReference type="Proteomes" id="UP000234789">
    <property type="component" value="Unassembled WGS sequence"/>
</dbReference>
<sequence>MILTREGSGERWRIRPDGAAKVDGSLAYLTDMSRPGTLWARVLRSEHAHALIRSIRTERAEALAGVHAVITHRDVPGLNRFGIAFPHQPALCSDRVRYVGDAVAAVAADTPEIAALALELIEVEYEPLPPLTDPRLALLPDAPQLHEDGNLLHRTEYRTGEPEELEALFAECAFVVEREYATPRQMHAYMETEGGLFIPEADGRLTVYSATQHGLMDRMQLARMLDWEEERIRVVSSPIGGSFGGKDELNVQPYGSLLALKTGRPVRLHNSRMESVRAGLKRHPMLITMRTGTDRSGRLLAHRARILSDTGAYATLGAEVLNFSTEHVIGPYRWGMLDVEGHAVYTNNGVSGEFRGFGGNQAIFALESQLDELAELHGIDPWEFRRMNMREPSDPGPLGQPIAPTDGARQVWEALERSPLWRSRHGAKAGAGGQAARSGEAEAALPADKRAAAASNAARAAAQAESAAGAEAAPAPPPWVRVGYGAALTMHGAGLGFGIPDPAGGILRLAADGVIEAVFGYEEFGQGLIATLSGMLIEQFGFAPDDFRILIGDTDIVPNSGSSTASRATSMMWMALRRLRPELTRRLTEAAAEASGIPADRLRVGAGGVWDAGGGLVAAYAELARRTAADPIVCETTFHYPTTSKPHVGAHFLYTYAAVAARVEVDLLSGRVKVTDQHHAVAAGPVANPQGYLGQIEGGASMALGFTLSEDAVMEAGRYATRNLDTYLVPSAADVGRLTVEAIEELPEDDTYGPRGVGEIGSVALAPAITAAIRDAVGVRVRKLPLEPGVLLQPWSAEWQAKGGGCDE</sequence>
<dbReference type="EC" id="1.17.1.4" evidence="3"/>
<proteinExistence type="predicted"/>
<name>A0A2N5NAY2_9BACL</name>
<dbReference type="AlphaFoldDB" id="A0A2N5NAY2"/>
<dbReference type="GO" id="GO:0004854">
    <property type="term" value="F:xanthine dehydrogenase activity"/>
    <property type="evidence" value="ECO:0007669"/>
    <property type="project" value="UniProtKB-EC"/>
</dbReference>
<evidence type="ECO:0000259" key="2">
    <source>
        <dbReference type="SMART" id="SM01008"/>
    </source>
</evidence>
<evidence type="ECO:0000256" key="1">
    <source>
        <dbReference type="SAM" id="MobiDB-lite"/>
    </source>
</evidence>
<dbReference type="Pfam" id="PF20256">
    <property type="entry name" value="MoCoBD_2"/>
    <property type="match status" value="1"/>
</dbReference>
<organism evidence="3 4">
    <name type="scientific">Paenibacillus pasadenensis</name>
    <dbReference type="NCBI Taxonomy" id="217090"/>
    <lineage>
        <taxon>Bacteria</taxon>
        <taxon>Bacillati</taxon>
        <taxon>Bacillota</taxon>
        <taxon>Bacilli</taxon>
        <taxon>Bacillales</taxon>
        <taxon>Paenibacillaceae</taxon>
        <taxon>Paenibacillus</taxon>
    </lineage>
</organism>
<feature type="region of interest" description="Disordered" evidence="1">
    <location>
        <begin position="423"/>
        <end position="444"/>
    </location>
</feature>
<dbReference type="InterPro" id="IPR036856">
    <property type="entry name" value="Ald_Oxase/Xan_DH_a/b_sf"/>
</dbReference>
<protein>
    <submittedName>
        <fullName evidence="3">Xanthine dehydrogenase, molybdenum binding subunit</fullName>
        <ecNumber evidence="3">1.17.1.4</ecNumber>
    </submittedName>
</protein>
<dbReference type="InterPro" id="IPR016208">
    <property type="entry name" value="Ald_Oxase/xanthine_DH-like"/>
</dbReference>
<dbReference type="SUPFAM" id="SSF56003">
    <property type="entry name" value="Molybdenum cofactor-binding domain"/>
    <property type="match status" value="1"/>
</dbReference>
<keyword evidence="4" id="KW-1185">Reference proteome</keyword>
<feature type="compositionally biased region" description="Low complexity" evidence="1">
    <location>
        <begin position="434"/>
        <end position="444"/>
    </location>
</feature>
<dbReference type="RefSeq" id="WP_101808117.1">
    <property type="nucleotide sequence ID" value="NZ_NFEZ01000003.1"/>
</dbReference>
<keyword evidence="3" id="KW-0560">Oxidoreductase</keyword>
<comment type="caution">
    <text evidence="3">The sequence shown here is derived from an EMBL/GenBank/DDBJ whole genome shotgun (WGS) entry which is preliminary data.</text>
</comment>
<accession>A0A2N5NAY2</accession>
<dbReference type="PANTHER" id="PTHR11908:SF157">
    <property type="entry name" value="XANTHINE DEHYDROGENASE SUBUNIT D-RELATED"/>
    <property type="match status" value="1"/>
</dbReference>
<dbReference type="Pfam" id="PF01315">
    <property type="entry name" value="Ald_Xan_dh_C"/>
    <property type="match status" value="1"/>
</dbReference>
<dbReference type="Pfam" id="PF02738">
    <property type="entry name" value="MoCoBD_1"/>
    <property type="match status" value="1"/>
</dbReference>
<dbReference type="EMBL" id="NFEZ01000003">
    <property type="protein sequence ID" value="PLT47464.1"/>
    <property type="molecule type" value="Genomic_DNA"/>
</dbReference>
<evidence type="ECO:0000313" key="3">
    <source>
        <dbReference type="EMBL" id="PLT47464.1"/>
    </source>
</evidence>
<evidence type="ECO:0000313" key="4">
    <source>
        <dbReference type="Proteomes" id="UP000234789"/>
    </source>
</evidence>
<dbReference type="PANTHER" id="PTHR11908">
    <property type="entry name" value="XANTHINE DEHYDROGENASE"/>
    <property type="match status" value="1"/>
</dbReference>
<dbReference type="SMART" id="SM01008">
    <property type="entry name" value="Ald_Xan_dh_C"/>
    <property type="match status" value="1"/>
</dbReference>
<dbReference type="InterPro" id="IPR000674">
    <property type="entry name" value="Ald_Oxase/Xan_DH_a/b"/>
</dbReference>
<dbReference type="InterPro" id="IPR008274">
    <property type="entry name" value="AldOxase/xan_DH_MoCoBD1"/>
</dbReference>
<dbReference type="SUPFAM" id="SSF54665">
    <property type="entry name" value="CO dehydrogenase molybdoprotein N-domain-like"/>
    <property type="match status" value="1"/>
</dbReference>
<reference evidence="3 4" key="1">
    <citation type="submission" date="2017-05" db="EMBL/GenBank/DDBJ databases">
        <title>Functional genome analysis of Paenibacillus pasadenensis strain R16: insights on endophytic life style and antifungal activity.</title>
        <authorList>
            <person name="Passera A."/>
            <person name="Marcolungo L."/>
            <person name="Casati P."/>
            <person name="Brasca M."/>
            <person name="Quaglino F."/>
            <person name="Delledonne M."/>
        </authorList>
    </citation>
    <scope>NUCLEOTIDE SEQUENCE [LARGE SCALE GENOMIC DNA]</scope>
    <source>
        <strain evidence="3 4">R16</strain>
    </source>
</reference>
<dbReference type="InterPro" id="IPR046867">
    <property type="entry name" value="AldOxase/xan_DH_MoCoBD2"/>
</dbReference>
<gene>
    <name evidence="3" type="ORF">B8V81_1688</name>
</gene>
<dbReference type="Gene3D" id="3.30.365.10">
    <property type="entry name" value="Aldehyde oxidase/xanthine dehydrogenase, molybdopterin binding domain"/>
    <property type="match status" value="5"/>
</dbReference>
<dbReference type="InterPro" id="IPR037165">
    <property type="entry name" value="AldOxase/xan_DH_Mopterin-bd_sf"/>
</dbReference>
<dbReference type="Gene3D" id="3.90.1170.50">
    <property type="entry name" value="Aldehyde oxidase/xanthine dehydrogenase, a/b hammerhead"/>
    <property type="match status" value="1"/>
</dbReference>
<dbReference type="GO" id="GO:0005506">
    <property type="term" value="F:iron ion binding"/>
    <property type="evidence" value="ECO:0007669"/>
    <property type="project" value="InterPro"/>
</dbReference>